<dbReference type="AlphaFoldDB" id="A0A368PSB2"/>
<name>A0A368PSB2_SETIT</name>
<proteinExistence type="predicted"/>
<organism evidence="1">
    <name type="scientific">Setaria italica</name>
    <name type="common">Foxtail millet</name>
    <name type="synonym">Panicum italicum</name>
    <dbReference type="NCBI Taxonomy" id="4555"/>
    <lineage>
        <taxon>Eukaryota</taxon>
        <taxon>Viridiplantae</taxon>
        <taxon>Streptophyta</taxon>
        <taxon>Embryophyta</taxon>
        <taxon>Tracheophyta</taxon>
        <taxon>Spermatophyta</taxon>
        <taxon>Magnoliopsida</taxon>
        <taxon>Liliopsida</taxon>
        <taxon>Poales</taxon>
        <taxon>Poaceae</taxon>
        <taxon>PACMAD clade</taxon>
        <taxon>Panicoideae</taxon>
        <taxon>Panicodae</taxon>
        <taxon>Paniceae</taxon>
        <taxon>Cenchrinae</taxon>
        <taxon>Setaria</taxon>
    </lineage>
</organism>
<reference evidence="1" key="2">
    <citation type="submission" date="2015-07" db="EMBL/GenBank/DDBJ databases">
        <authorList>
            <person name="Noorani M."/>
        </authorList>
    </citation>
    <scope>NUCLEOTIDE SEQUENCE</scope>
    <source>
        <strain evidence="1">Yugu1</strain>
    </source>
</reference>
<accession>A0A368PSB2</accession>
<sequence length="95" mass="11459">AVANVLAQTLLNIAFRRGLMDNKRNKWLRLCQRLMRVNLSVHPDQFVWKLTTTGKFTVKSLYLQLMNDNTTYLHKYLWKFKVPLKVKIFMWFLKI</sequence>
<feature type="non-terminal residue" evidence="1">
    <location>
        <position position="1"/>
    </location>
</feature>
<dbReference type="OrthoDB" id="689430at2759"/>
<dbReference type="EMBL" id="CM003528">
    <property type="protein sequence ID" value="RCV08677.1"/>
    <property type="molecule type" value="Genomic_DNA"/>
</dbReference>
<gene>
    <name evidence="1" type="ORF">SETIT_1G346000v2</name>
</gene>
<protein>
    <recommendedName>
        <fullName evidence="2">Reverse transcriptase zinc-binding domain-containing protein</fullName>
    </recommendedName>
</protein>
<feature type="non-terminal residue" evidence="1">
    <location>
        <position position="95"/>
    </location>
</feature>
<reference evidence="1" key="1">
    <citation type="journal article" date="2012" name="Nat. Biotechnol.">
        <title>Reference genome sequence of the model plant Setaria.</title>
        <authorList>
            <person name="Bennetzen J.L."/>
            <person name="Schmutz J."/>
            <person name="Wang H."/>
            <person name="Percifield R."/>
            <person name="Hawkins J."/>
            <person name="Pontaroli A.C."/>
            <person name="Estep M."/>
            <person name="Feng L."/>
            <person name="Vaughn J.N."/>
            <person name="Grimwood J."/>
            <person name="Jenkins J."/>
            <person name="Barry K."/>
            <person name="Lindquist E."/>
            <person name="Hellsten U."/>
            <person name="Deshpande S."/>
            <person name="Wang X."/>
            <person name="Wu X."/>
            <person name="Mitros T."/>
            <person name="Triplett J."/>
            <person name="Yang X."/>
            <person name="Ye C.Y."/>
            <person name="Mauro-Herrera M."/>
            <person name="Wang L."/>
            <person name="Li P."/>
            <person name="Sharma M."/>
            <person name="Sharma R."/>
            <person name="Ronald P.C."/>
            <person name="Panaud O."/>
            <person name="Kellogg E.A."/>
            <person name="Brutnell T.P."/>
            <person name="Doust A.N."/>
            <person name="Tuskan G.A."/>
            <person name="Rokhsar D."/>
            <person name="Devos K.M."/>
        </authorList>
    </citation>
    <scope>NUCLEOTIDE SEQUENCE [LARGE SCALE GENOMIC DNA]</scope>
    <source>
        <strain evidence="1">Yugu1</strain>
    </source>
</reference>
<evidence type="ECO:0000313" key="1">
    <source>
        <dbReference type="EMBL" id="RCV08677.1"/>
    </source>
</evidence>
<evidence type="ECO:0008006" key="2">
    <source>
        <dbReference type="Google" id="ProtNLM"/>
    </source>
</evidence>